<evidence type="ECO:0000256" key="1">
    <source>
        <dbReference type="SAM" id="MobiDB-lite"/>
    </source>
</evidence>
<feature type="compositionally biased region" description="Basic residues" evidence="1">
    <location>
        <begin position="66"/>
        <end position="78"/>
    </location>
</feature>
<keyword evidence="3" id="KW-1185">Reference proteome</keyword>
<feature type="region of interest" description="Disordered" evidence="1">
    <location>
        <begin position="1"/>
        <end position="78"/>
    </location>
</feature>
<dbReference type="EMBL" id="JAAIUW010000006">
    <property type="protein sequence ID" value="KAF7827058.1"/>
    <property type="molecule type" value="Genomic_DNA"/>
</dbReference>
<feature type="compositionally biased region" description="Basic and acidic residues" evidence="1">
    <location>
        <begin position="46"/>
        <end position="65"/>
    </location>
</feature>
<organism evidence="2 3">
    <name type="scientific">Senna tora</name>
    <dbReference type="NCBI Taxonomy" id="362788"/>
    <lineage>
        <taxon>Eukaryota</taxon>
        <taxon>Viridiplantae</taxon>
        <taxon>Streptophyta</taxon>
        <taxon>Embryophyta</taxon>
        <taxon>Tracheophyta</taxon>
        <taxon>Spermatophyta</taxon>
        <taxon>Magnoliopsida</taxon>
        <taxon>eudicotyledons</taxon>
        <taxon>Gunneridae</taxon>
        <taxon>Pentapetalae</taxon>
        <taxon>rosids</taxon>
        <taxon>fabids</taxon>
        <taxon>Fabales</taxon>
        <taxon>Fabaceae</taxon>
        <taxon>Caesalpinioideae</taxon>
        <taxon>Cassia clade</taxon>
        <taxon>Senna</taxon>
    </lineage>
</organism>
<evidence type="ECO:0000313" key="2">
    <source>
        <dbReference type="EMBL" id="KAF7827058.1"/>
    </source>
</evidence>
<sequence length="78" mass="9070">MSDKPYPHGGNHITLNKTTADPSSRLQTLKNSVDIREKTINNFSGKRPDDPGRFTVEPRDSERLNQKRPRWRRRIPGM</sequence>
<dbReference type="Proteomes" id="UP000634136">
    <property type="component" value="Unassembled WGS sequence"/>
</dbReference>
<dbReference type="AlphaFoldDB" id="A0A834WN51"/>
<feature type="compositionally biased region" description="Polar residues" evidence="1">
    <location>
        <begin position="13"/>
        <end position="31"/>
    </location>
</feature>
<evidence type="ECO:0000313" key="3">
    <source>
        <dbReference type="Proteomes" id="UP000634136"/>
    </source>
</evidence>
<proteinExistence type="predicted"/>
<gene>
    <name evidence="2" type="ORF">G2W53_018222</name>
</gene>
<comment type="caution">
    <text evidence="2">The sequence shown here is derived from an EMBL/GenBank/DDBJ whole genome shotgun (WGS) entry which is preliminary data.</text>
</comment>
<accession>A0A834WN51</accession>
<protein>
    <submittedName>
        <fullName evidence="2">Uncharacterized protein</fullName>
    </submittedName>
</protein>
<reference evidence="2" key="1">
    <citation type="submission" date="2020-09" db="EMBL/GenBank/DDBJ databases">
        <title>Genome-Enabled Discovery of Anthraquinone Biosynthesis in Senna tora.</title>
        <authorList>
            <person name="Kang S.-H."/>
            <person name="Pandey R.P."/>
            <person name="Lee C.-M."/>
            <person name="Sim J.-S."/>
            <person name="Jeong J.-T."/>
            <person name="Choi B.-S."/>
            <person name="Jung M."/>
            <person name="Ginzburg D."/>
            <person name="Zhao K."/>
            <person name="Won S.Y."/>
            <person name="Oh T.-J."/>
            <person name="Yu Y."/>
            <person name="Kim N.-H."/>
            <person name="Lee O.R."/>
            <person name="Lee T.-H."/>
            <person name="Bashyal P."/>
            <person name="Kim T.-S."/>
            <person name="Lee W.-H."/>
            <person name="Kawkins C."/>
            <person name="Kim C.-K."/>
            <person name="Kim J.S."/>
            <person name="Ahn B.O."/>
            <person name="Rhee S.Y."/>
            <person name="Sohng J.K."/>
        </authorList>
    </citation>
    <scope>NUCLEOTIDE SEQUENCE</scope>
    <source>
        <tissue evidence="2">Leaf</tissue>
    </source>
</reference>
<name>A0A834WN51_9FABA</name>